<sequence>MSDERQYYNPYHLIEEVAVLLRERGLEPSLTEGHLGDAAAGAGQLLRALAVTPAMDVVETLDRTPKPYR</sequence>
<dbReference type="Proteomes" id="UP000331127">
    <property type="component" value="Unassembled WGS sequence"/>
</dbReference>
<evidence type="ECO:0000313" key="2">
    <source>
        <dbReference type="Proteomes" id="UP000331127"/>
    </source>
</evidence>
<comment type="caution">
    <text evidence="1">The sequence shown here is derived from an EMBL/GenBank/DDBJ whole genome shotgun (WGS) entry which is preliminary data.</text>
</comment>
<dbReference type="AlphaFoldDB" id="A0A5M3WXR1"/>
<evidence type="ECO:0000313" key="1">
    <source>
        <dbReference type="EMBL" id="GES13186.1"/>
    </source>
</evidence>
<keyword evidence="2" id="KW-1185">Reference proteome</keyword>
<accession>A0A5M3WXR1</accession>
<gene>
    <name evidence="1" type="ORF">Amac_067830</name>
</gene>
<proteinExistence type="predicted"/>
<reference evidence="1 2" key="1">
    <citation type="submission" date="2019-10" db="EMBL/GenBank/DDBJ databases">
        <title>Whole genome shotgun sequence of Acrocarpospora macrocephala NBRC 16266.</title>
        <authorList>
            <person name="Ichikawa N."/>
            <person name="Kimura A."/>
            <person name="Kitahashi Y."/>
            <person name="Komaki H."/>
            <person name="Oguchi A."/>
        </authorList>
    </citation>
    <scope>NUCLEOTIDE SEQUENCE [LARGE SCALE GENOMIC DNA]</scope>
    <source>
        <strain evidence="1 2">NBRC 16266</strain>
    </source>
</reference>
<dbReference type="EMBL" id="BLAE01000043">
    <property type="protein sequence ID" value="GES13186.1"/>
    <property type="molecule type" value="Genomic_DNA"/>
</dbReference>
<name>A0A5M3WXR1_9ACTN</name>
<protein>
    <submittedName>
        <fullName evidence="1">Uncharacterized protein</fullName>
    </submittedName>
</protein>
<organism evidence="1 2">
    <name type="scientific">Acrocarpospora macrocephala</name>
    <dbReference type="NCBI Taxonomy" id="150177"/>
    <lineage>
        <taxon>Bacteria</taxon>
        <taxon>Bacillati</taxon>
        <taxon>Actinomycetota</taxon>
        <taxon>Actinomycetes</taxon>
        <taxon>Streptosporangiales</taxon>
        <taxon>Streptosporangiaceae</taxon>
        <taxon>Acrocarpospora</taxon>
    </lineage>
</organism>